<protein>
    <recommendedName>
        <fullName evidence="1">JmjC domain-containing protein</fullName>
    </recommendedName>
</protein>
<dbReference type="Proteomes" id="UP000007875">
    <property type="component" value="Unassembled WGS sequence"/>
</dbReference>
<dbReference type="OMA" id="INIWWRS"/>
<dbReference type="STRING" id="51511.ENSCSAVP00000004293"/>
<evidence type="ECO:0000313" key="2">
    <source>
        <dbReference type="Ensembl" id="ENSCSAVP00000004293.1"/>
    </source>
</evidence>
<dbReference type="Gene3D" id="2.60.120.650">
    <property type="entry name" value="Cupin"/>
    <property type="match status" value="1"/>
</dbReference>
<evidence type="ECO:0000259" key="1">
    <source>
        <dbReference type="PROSITE" id="PS51184"/>
    </source>
</evidence>
<dbReference type="Ensembl" id="ENSCSAVT00000004356.1">
    <property type="protein sequence ID" value="ENSCSAVP00000004293.1"/>
    <property type="gene ID" value="ENSCSAVG00000002540.1"/>
</dbReference>
<sequence length="360" mass="42201">MPPMHIEERKDFPNPIEFYDNYVAPGKPVLFKGAAKQFPSYNNWKNDTYLREKYGGLTVMAETAKKEDRNNPVKPMNFSTFLSIYEEEDIYLVQDVAPPRPITEEMFVPKSLLCRGFMDFLNMALLWFSSGGTKSVLHNDSFENINCLFDGTKELIMIDRKHKELVPIDHLERGYSFVDVERVDMYKYPTLSKLPWYIANMDTGDCLYIPRNWYHHVKSSLTRNLAINLWWLFRSELKHRDECEKSLADLPEFDCLNKFRIKSGVKIEHVIFDKVFEESNSTTSTNLLKSVIPLLSSDMTRDDRIEYLTKLKRYFTEADTNEDSLLTREEVEASSVEILLPFLKKGAEKELINEYQKDEL</sequence>
<dbReference type="SUPFAM" id="SSF51197">
    <property type="entry name" value="Clavaminate synthase-like"/>
    <property type="match status" value="1"/>
</dbReference>
<dbReference type="GeneTree" id="ENSGT00940000165506"/>
<proteinExistence type="predicted"/>
<dbReference type="Pfam" id="PF13621">
    <property type="entry name" value="Cupin_8"/>
    <property type="match status" value="1"/>
</dbReference>
<dbReference type="PROSITE" id="PS51184">
    <property type="entry name" value="JMJC"/>
    <property type="match status" value="1"/>
</dbReference>
<organism evidence="2 3">
    <name type="scientific">Ciona savignyi</name>
    <name type="common">Pacific transparent sea squirt</name>
    <dbReference type="NCBI Taxonomy" id="51511"/>
    <lineage>
        <taxon>Eukaryota</taxon>
        <taxon>Metazoa</taxon>
        <taxon>Chordata</taxon>
        <taxon>Tunicata</taxon>
        <taxon>Ascidiacea</taxon>
        <taxon>Phlebobranchia</taxon>
        <taxon>Cionidae</taxon>
        <taxon>Ciona</taxon>
    </lineage>
</organism>
<reference evidence="2" key="3">
    <citation type="submission" date="2025-09" db="UniProtKB">
        <authorList>
            <consortium name="Ensembl"/>
        </authorList>
    </citation>
    <scope>IDENTIFICATION</scope>
</reference>
<dbReference type="InParanoid" id="H2YG44"/>
<dbReference type="PANTHER" id="PTHR12461">
    <property type="entry name" value="HYPOXIA-INDUCIBLE FACTOR 1 ALPHA INHIBITOR-RELATED"/>
    <property type="match status" value="1"/>
</dbReference>
<dbReference type="PANTHER" id="PTHR12461:SF42">
    <property type="entry name" value="JMJC DOMAIN-CONTAINING PROTEIN"/>
    <property type="match status" value="1"/>
</dbReference>
<evidence type="ECO:0000313" key="3">
    <source>
        <dbReference type="Proteomes" id="UP000007875"/>
    </source>
</evidence>
<reference evidence="2" key="2">
    <citation type="submission" date="2025-08" db="UniProtKB">
        <authorList>
            <consortium name="Ensembl"/>
        </authorList>
    </citation>
    <scope>IDENTIFICATION</scope>
</reference>
<accession>H2YG44</accession>
<reference evidence="3" key="1">
    <citation type="submission" date="2003-08" db="EMBL/GenBank/DDBJ databases">
        <authorList>
            <person name="Birren B."/>
            <person name="Nusbaum C."/>
            <person name="Abebe A."/>
            <person name="Abouelleil A."/>
            <person name="Adekoya E."/>
            <person name="Ait-zahra M."/>
            <person name="Allen N."/>
            <person name="Allen T."/>
            <person name="An P."/>
            <person name="Anderson M."/>
            <person name="Anderson S."/>
            <person name="Arachchi H."/>
            <person name="Armbruster J."/>
            <person name="Bachantsang P."/>
            <person name="Baldwin J."/>
            <person name="Barry A."/>
            <person name="Bayul T."/>
            <person name="Blitshsteyn B."/>
            <person name="Bloom T."/>
            <person name="Blye J."/>
            <person name="Boguslavskiy L."/>
            <person name="Borowsky M."/>
            <person name="Boukhgalter B."/>
            <person name="Brunache A."/>
            <person name="Butler J."/>
            <person name="Calixte N."/>
            <person name="Calvo S."/>
            <person name="Camarata J."/>
            <person name="Campo K."/>
            <person name="Chang J."/>
            <person name="Cheshatsang Y."/>
            <person name="Citroen M."/>
            <person name="Collymore A."/>
            <person name="Considine T."/>
            <person name="Cook A."/>
            <person name="Cooke P."/>
            <person name="Corum B."/>
            <person name="Cuomo C."/>
            <person name="David R."/>
            <person name="Dawoe T."/>
            <person name="Degray S."/>
            <person name="Dodge S."/>
            <person name="Dooley K."/>
            <person name="Dorje P."/>
            <person name="Dorjee K."/>
            <person name="Dorris L."/>
            <person name="Duffey N."/>
            <person name="Dupes A."/>
            <person name="Elkins T."/>
            <person name="Engels R."/>
            <person name="Erickson J."/>
            <person name="Farina A."/>
            <person name="Faro S."/>
            <person name="Ferreira P."/>
            <person name="Fischer H."/>
            <person name="Fitzgerald M."/>
            <person name="Foley K."/>
            <person name="Gage D."/>
            <person name="Galagan J."/>
            <person name="Gearin G."/>
            <person name="Gnerre S."/>
            <person name="Gnirke A."/>
            <person name="Goyette A."/>
            <person name="Graham J."/>
            <person name="Grandbois E."/>
            <person name="Gyaltsen K."/>
            <person name="Hafez N."/>
            <person name="Hagopian D."/>
            <person name="Hagos B."/>
            <person name="Hall J."/>
            <person name="Hatcher B."/>
            <person name="Heller A."/>
            <person name="Higgins H."/>
            <person name="Honan T."/>
            <person name="Horn A."/>
            <person name="Houde N."/>
            <person name="Hughes L."/>
            <person name="Hulme W."/>
            <person name="Husby E."/>
            <person name="Iliev I."/>
            <person name="Jaffe D."/>
            <person name="Jones C."/>
            <person name="Kamal M."/>
            <person name="Kamat A."/>
            <person name="Kamvysselis M."/>
            <person name="Karlsson E."/>
            <person name="Kells C."/>
            <person name="Kieu A."/>
            <person name="Kisner P."/>
            <person name="Kodira C."/>
            <person name="Kulbokas E."/>
            <person name="Labutti K."/>
            <person name="Lama D."/>
            <person name="Landers T."/>
            <person name="Leger J."/>
            <person name="Levine S."/>
            <person name="Lewis D."/>
            <person name="Lewis T."/>
            <person name="Lindblad-toh K."/>
            <person name="Liu X."/>
            <person name="Lokyitsang T."/>
            <person name="Lokyitsang Y."/>
            <person name="Lucien O."/>
            <person name="Lui A."/>
            <person name="Ma L.J."/>
            <person name="Mabbitt R."/>
            <person name="Macdonald J."/>
            <person name="Maclean C."/>
            <person name="Major J."/>
            <person name="Manning J."/>
            <person name="Marabella R."/>
            <person name="Maru K."/>
            <person name="Matthews C."/>
            <person name="Mauceli E."/>
            <person name="Mccarthy M."/>
            <person name="Mcdonough S."/>
            <person name="Mcghee T."/>
            <person name="Meldrim J."/>
            <person name="Meneus L."/>
            <person name="Mesirov J."/>
            <person name="Mihalev A."/>
            <person name="Mihova T."/>
            <person name="Mikkelsen T."/>
            <person name="Mlenga V."/>
            <person name="Moru K."/>
            <person name="Mozes J."/>
            <person name="Mulrain L."/>
            <person name="Munson G."/>
            <person name="Naylor J."/>
            <person name="Newes C."/>
            <person name="Nguyen C."/>
            <person name="Nguyen N."/>
            <person name="Nguyen T."/>
            <person name="Nicol R."/>
            <person name="Nielsen C."/>
            <person name="Nizzari M."/>
            <person name="Norbu C."/>
            <person name="Norbu N."/>
            <person name="O'donnell P."/>
            <person name="Okoawo O."/>
            <person name="O'leary S."/>
            <person name="Omotosho B."/>
            <person name="O'neill K."/>
            <person name="Osman S."/>
            <person name="Parker S."/>
            <person name="Perrin D."/>
            <person name="Phunkhang P."/>
            <person name="Piqani B."/>
            <person name="Purcell S."/>
            <person name="Rachupka T."/>
            <person name="Ramasamy U."/>
            <person name="Rameau R."/>
            <person name="Ray V."/>
            <person name="Raymond C."/>
            <person name="Retta R."/>
            <person name="Richardson S."/>
            <person name="Rise C."/>
            <person name="Rodriguez J."/>
            <person name="Rogers J."/>
            <person name="Rogov P."/>
            <person name="Rutman M."/>
            <person name="Schupbach R."/>
            <person name="Seaman C."/>
            <person name="Settipalli S."/>
            <person name="Sharpe T."/>
            <person name="Sheridan J."/>
            <person name="Sherpa N."/>
            <person name="Shi J."/>
            <person name="Smirnov S."/>
            <person name="Smith C."/>
            <person name="Sougnez C."/>
            <person name="Spencer B."/>
            <person name="Stalker J."/>
            <person name="Stange-thomann N."/>
            <person name="Stavropoulos S."/>
            <person name="Stetson K."/>
            <person name="Stone C."/>
            <person name="Stone S."/>
            <person name="Stubbs M."/>
            <person name="Talamas J."/>
            <person name="Tchuinga P."/>
            <person name="Tenzing P."/>
            <person name="Tesfaye S."/>
            <person name="Theodore J."/>
            <person name="Thoulutsang Y."/>
            <person name="Topham K."/>
            <person name="Towey S."/>
            <person name="Tsamla T."/>
            <person name="Tsomo N."/>
            <person name="Vallee D."/>
            <person name="Vassiliev H."/>
            <person name="Venkataraman V."/>
            <person name="Vinson J."/>
            <person name="Vo A."/>
            <person name="Wade C."/>
            <person name="Wang S."/>
            <person name="Wangchuk T."/>
            <person name="Wangdi T."/>
            <person name="Whittaker C."/>
            <person name="Wilkinson J."/>
            <person name="Wu Y."/>
            <person name="Wyman D."/>
            <person name="Yadav S."/>
            <person name="Yang S."/>
            <person name="Yang X."/>
            <person name="Yeager S."/>
            <person name="Yee E."/>
            <person name="Young G."/>
            <person name="Zainoun J."/>
            <person name="Zembeck L."/>
            <person name="Zimmer A."/>
            <person name="Zody M."/>
            <person name="Lander E."/>
        </authorList>
    </citation>
    <scope>NUCLEOTIDE SEQUENCE [LARGE SCALE GENOMIC DNA]</scope>
</reference>
<dbReference type="AlphaFoldDB" id="H2YG44"/>
<name>H2YG44_CIOSA</name>
<dbReference type="InterPro" id="IPR003347">
    <property type="entry name" value="JmjC_dom"/>
</dbReference>
<dbReference type="FunFam" id="2.60.120.650:FF:000025">
    <property type="entry name" value="Lysine-specific demethylase 8"/>
    <property type="match status" value="1"/>
</dbReference>
<feature type="domain" description="JmjC" evidence="1">
    <location>
        <begin position="97"/>
        <end position="248"/>
    </location>
</feature>
<dbReference type="HOGENOM" id="CLU_016785_9_3_1"/>
<dbReference type="eggNOG" id="KOG2132">
    <property type="taxonomic scope" value="Eukaryota"/>
</dbReference>
<dbReference type="InterPro" id="IPR041667">
    <property type="entry name" value="Cupin_8"/>
</dbReference>
<keyword evidence="3" id="KW-1185">Reference proteome</keyword>
<dbReference type="SMART" id="SM00558">
    <property type="entry name" value="JmjC"/>
    <property type="match status" value="1"/>
</dbReference>